<evidence type="ECO:0000313" key="8">
    <source>
        <dbReference type="EMBL" id="MBD7942574.1"/>
    </source>
</evidence>
<keyword evidence="3 6" id="KW-0812">Transmembrane</keyword>
<keyword evidence="9" id="KW-1185">Reference proteome</keyword>
<dbReference type="InterPro" id="IPR027379">
    <property type="entry name" value="CLS_N"/>
</dbReference>
<evidence type="ECO:0000256" key="3">
    <source>
        <dbReference type="ARBA" id="ARBA00022692"/>
    </source>
</evidence>
<gene>
    <name evidence="8" type="ORF">H9650_00480</name>
</gene>
<sequence length="84" mass="10018">MQLHFGVNEISEIDWGFFLPIIIPFFLVTLLLIMIALIDLYRHRSTRQNVFLWTLLIIFFNTIGPILYFVIGRRDVNEHAIRNK</sequence>
<dbReference type="Pfam" id="PF13396">
    <property type="entry name" value="PLDc_N"/>
    <property type="match status" value="1"/>
</dbReference>
<feature type="transmembrane region" description="Helical" evidence="6">
    <location>
        <begin position="15"/>
        <end position="38"/>
    </location>
</feature>
<evidence type="ECO:0000256" key="5">
    <source>
        <dbReference type="ARBA" id="ARBA00023136"/>
    </source>
</evidence>
<evidence type="ECO:0000256" key="1">
    <source>
        <dbReference type="ARBA" id="ARBA00004651"/>
    </source>
</evidence>
<proteinExistence type="predicted"/>
<organism evidence="8 9">
    <name type="scientific">Psychrobacillus faecigallinarum</name>
    <dbReference type="NCBI Taxonomy" id="2762235"/>
    <lineage>
        <taxon>Bacteria</taxon>
        <taxon>Bacillati</taxon>
        <taxon>Bacillota</taxon>
        <taxon>Bacilli</taxon>
        <taxon>Bacillales</taxon>
        <taxon>Bacillaceae</taxon>
        <taxon>Psychrobacillus</taxon>
    </lineage>
</organism>
<reference evidence="8 9" key="1">
    <citation type="submission" date="2020-08" db="EMBL/GenBank/DDBJ databases">
        <title>A Genomic Blueprint of the Chicken Gut Microbiome.</title>
        <authorList>
            <person name="Gilroy R."/>
            <person name="Ravi A."/>
            <person name="Getino M."/>
            <person name="Pursley I."/>
            <person name="Horton D.L."/>
            <person name="Alikhan N.-F."/>
            <person name="Baker D."/>
            <person name="Gharbi K."/>
            <person name="Hall N."/>
            <person name="Watson M."/>
            <person name="Adriaenssens E.M."/>
            <person name="Foster-Nyarko E."/>
            <person name="Jarju S."/>
            <person name="Secka A."/>
            <person name="Antonio M."/>
            <person name="Oren A."/>
            <person name="Chaudhuri R."/>
            <person name="La Ragione R.M."/>
            <person name="Hildebrand F."/>
            <person name="Pallen M.J."/>
        </authorList>
    </citation>
    <scope>NUCLEOTIDE SEQUENCE [LARGE SCALE GENOMIC DNA]</scope>
    <source>
        <strain evidence="8 9">Sa2BUA9</strain>
    </source>
</reference>
<evidence type="ECO:0000313" key="9">
    <source>
        <dbReference type="Proteomes" id="UP000640786"/>
    </source>
</evidence>
<keyword evidence="5 6" id="KW-0472">Membrane</keyword>
<keyword evidence="4 6" id="KW-1133">Transmembrane helix</keyword>
<dbReference type="RefSeq" id="WP_191696341.1">
    <property type="nucleotide sequence ID" value="NZ_JACSQO010000001.1"/>
</dbReference>
<dbReference type="EMBL" id="JACSQO010000001">
    <property type="protein sequence ID" value="MBD7942574.1"/>
    <property type="molecule type" value="Genomic_DNA"/>
</dbReference>
<evidence type="ECO:0000256" key="4">
    <source>
        <dbReference type="ARBA" id="ARBA00022989"/>
    </source>
</evidence>
<keyword evidence="2" id="KW-1003">Cell membrane</keyword>
<evidence type="ECO:0000259" key="7">
    <source>
        <dbReference type="Pfam" id="PF13396"/>
    </source>
</evidence>
<accession>A0ABR8R474</accession>
<feature type="transmembrane region" description="Helical" evidence="6">
    <location>
        <begin position="50"/>
        <end position="71"/>
    </location>
</feature>
<protein>
    <submittedName>
        <fullName evidence="8">PLDc_N domain-containing protein</fullName>
    </submittedName>
</protein>
<evidence type="ECO:0000256" key="6">
    <source>
        <dbReference type="SAM" id="Phobius"/>
    </source>
</evidence>
<feature type="domain" description="Cardiolipin synthase N-terminal" evidence="7">
    <location>
        <begin position="32"/>
        <end position="73"/>
    </location>
</feature>
<dbReference type="Proteomes" id="UP000640786">
    <property type="component" value="Unassembled WGS sequence"/>
</dbReference>
<evidence type="ECO:0000256" key="2">
    <source>
        <dbReference type="ARBA" id="ARBA00022475"/>
    </source>
</evidence>
<comment type="subcellular location">
    <subcellularLocation>
        <location evidence="1">Cell membrane</location>
        <topology evidence="1">Multi-pass membrane protein</topology>
    </subcellularLocation>
</comment>
<comment type="caution">
    <text evidence="8">The sequence shown here is derived from an EMBL/GenBank/DDBJ whole genome shotgun (WGS) entry which is preliminary data.</text>
</comment>
<name>A0ABR8R474_9BACI</name>